<accession>D7KXS5</accession>
<dbReference type="SUPFAM" id="SSF56112">
    <property type="entry name" value="Protein kinase-like (PK-like)"/>
    <property type="match status" value="1"/>
</dbReference>
<keyword evidence="3" id="KW-0418">Kinase</keyword>
<keyword evidence="4" id="KW-0067">ATP-binding</keyword>
<keyword evidence="1" id="KW-0808">Transferase</keyword>
<organism evidence="6">
    <name type="scientific">Arabidopsis lyrata subsp. lyrata</name>
    <name type="common">Lyre-leaved rock-cress</name>
    <dbReference type="NCBI Taxonomy" id="81972"/>
    <lineage>
        <taxon>Eukaryota</taxon>
        <taxon>Viridiplantae</taxon>
        <taxon>Streptophyta</taxon>
        <taxon>Embryophyta</taxon>
        <taxon>Tracheophyta</taxon>
        <taxon>Spermatophyta</taxon>
        <taxon>Magnoliopsida</taxon>
        <taxon>eudicotyledons</taxon>
        <taxon>Gunneridae</taxon>
        <taxon>Pentapetalae</taxon>
        <taxon>rosids</taxon>
        <taxon>malvids</taxon>
        <taxon>Brassicales</taxon>
        <taxon>Brassicaceae</taxon>
        <taxon>Camelineae</taxon>
        <taxon>Arabidopsis</taxon>
    </lineage>
</organism>
<reference evidence="6" key="1">
    <citation type="journal article" date="2011" name="Nat. Genet.">
        <title>The Arabidopsis lyrata genome sequence and the basis of rapid genome size change.</title>
        <authorList>
            <person name="Hu T.T."/>
            <person name="Pattyn P."/>
            <person name="Bakker E.G."/>
            <person name="Cao J."/>
            <person name="Cheng J.-F."/>
            <person name="Clark R.M."/>
            <person name="Fahlgren N."/>
            <person name="Fawcett J.A."/>
            <person name="Grimwood J."/>
            <person name="Gundlach H."/>
            <person name="Haberer G."/>
            <person name="Hollister J.D."/>
            <person name="Ossowski S."/>
            <person name="Ottilar R.P."/>
            <person name="Salamov A.A."/>
            <person name="Schneeberger K."/>
            <person name="Spannagl M."/>
            <person name="Wang X."/>
            <person name="Yang L."/>
            <person name="Nasrallah M.E."/>
            <person name="Bergelson J."/>
            <person name="Carrington J.C."/>
            <person name="Gaut B.S."/>
            <person name="Schmutz J."/>
            <person name="Mayer K.F.X."/>
            <person name="Van de Peer Y."/>
            <person name="Grigoriev I.V."/>
            <person name="Nordborg M."/>
            <person name="Weigel D."/>
            <person name="Guo Y.-L."/>
        </authorList>
    </citation>
    <scope>NUCLEOTIDE SEQUENCE [LARGE SCALE GENOMIC DNA]</scope>
    <source>
        <strain evidence="6">cv. MN47</strain>
    </source>
</reference>
<dbReference type="Gramene" id="Al_scaffold_0002_593">
    <property type="protein sequence ID" value="Al_scaffold_0002_593"/>
    <property type="gene ID" value="Al_scaffold_0002_593"/>
</dbReference>
<dbReference type="InterPro" id="IPR052059">
    <property type="entry name" value="CR_Ser/Thr_kinase"/>
</dbReference>
<dbReference type="GO" id="GO:0016301">
    <property type="term" value="F:kinase activity"/>
    <property type="evidence" value="ECO:0007669"/>
    <property type="project" value="UniProtKB-KW"/>
</dbReference>
<evidence type="ECO:0000313" key="6">
    <source>
        <dbReference type="Proteomes" id="UP000008694"/>
    </source>
</evidence>
<keyword evidence="2" id="KW-0547">Nucleotide-binding</keyword>
<gene>
    <name evidence="5" type="ORF">ARALYDRAFT_675443</name>
</gene>
<sequence>RQTVASCHPKTDVFSFGVVVFEIASGRHAVDLFFSEDKIILLDWVRRLSDNRKLLDAGDSRLLKGSYDNSDMKRLIHLALLYSLNNPIHRPNMK</sequence>
<evidence type="ECO:0000256" key="1">
    <source>
        <dbReference type="ARBA" id="ARBA00022679"/>
    </source>
</evidence>
<dbReference type="InterPro" id="IPR011009">
    <property type="entry name" value="Kinase-like_dom_sf"/>
</dbReference>
<dbReference type="EMBL" id="GL348714">
    <property type="protein sequence ID" value="EFH64446.1"/>
    <property type="molecule type" value="Genomic_DNA"/>
</dbReference>
<proteinExistence type="predicted"/>
<dbReference type="STRING" id="81972.D7KXS5"/>
<dbReference type="AlphaFoldDB" id="D7KXS5"/>
<name>D7KXS5_ARALL</name>
<dbReference type="GO" id="GO:0005524">
    <property type="term" value="F:ATP binding"/>
    <property type="evidence" value="ECO:0007669"/>
    <property type="project" value="UniProtKB-KW"/>
</dbReference>
<dbReference type="eggNOG" id="KOG1187">
    <property type="taxonomic scope" value="Eukaryota"/>
</dbReference>
<evidence type="ECO:0000256" key="3">
    <source>
        <dbReference type="ARBA" id="ARBA00022777"/>
    </source>
</evidence>
<evidence type="ECO:0000256" key="2">
    <source>
        <dbReference type="ARBA" id="ARBA00022741"/>
    </source>
</evidence>
<keyword evidence="6" id="KW-1185">Reference proteome</keyword>
<dbReference type="Proteomes" id="UP000008694">
    <property type="component" value="Unassembled WGS sequence"/>
</dbReference>
<dbReference type="HOGENOM" id="CLU_2392342_0_0_1"/>
<protein>
    <submittedName>
        <fullName evidence="5">Predicted protein</fullName>
    </submittedName>
</protein>
<feature type="non-terminal residue" evidence="5">
    <location>
        <position position="1"/>
    </location>
</feature>
<dbReference type="PANTHER" id="PTHR47973">
    <property type="entry name" value="CYSTEINE-RICH RECEPTOR-LIKE PROTEIN KINASE 3"/>
    <property type="match status" value="1"/>
</dbReference>
<dbReference type="Gene3D" id="1.10.510.10">
    <property type="entry name" value="Transferase(Phosphotransferase) domain 1"/>
    <property type="match status" value="1"/>
</dbReference>
<evidence type="ECO:0000313" key="5">
    <source>
        <dbReference type="EMBL" id="EFH64446.1"/>
    </source>
</evidence>
<evidence type="ECO:0000256" key="4">
    <source>
        <dbReference type="ARBA" id="ARBA00022840"/>
    </source>
</evidence>